<accession>A0AAW6RK05</accession>
<gene>
    <name evidence="1" type="ORF">QB898_04965</name>
</gene>
<sequence length="145" mass="15999">MTDKTISLDLYKANAALQLRLTRLLQESGHHWLQSMQQTSAEGLAETSAKIEGLLQSASWQTLATLPTESFWRLLRASDAKTAQQIALQNQAAFTQGVQQALQAWQEEITRIMAAASDSSRAGLPESWAAWLPRLAPHAKNGDEK</sequence>
<comment type="caution">
    <text evidence="1">The sequence shown here is derived from an EMBL/GenBank/DDBJ whole genome shotgun (WGS) entry which is preliminary data.</text>
</comment>
<evidence type="ECO:0000313" key="2">
    <source>
        <dbReference type="Proteomes" id="UP001237156"/>
    </source>
</evidence>
<reference evidence="1 2" key="1">
    <citation type="submission" date="2023-04" db="EMBL/GenBank/DDBJ databases">
        <title>Ottowia paracancer sp. nov., isolated from human stomach.</title>
        <authorList>
            <person name="Song Y."/>
        </authorList>
    </citation>
    <scope>NUCLEOTIDE SEQUENCE [LARGE SCALE GENOMIC DNA]</scope>
    <source>
        <strain evidence="1 2">10c7w1</strain>
    </source>
</reference>
<organism evidence="1 2">
    <name type="scientific">Ottowia cancrivicina</name>
    <dbReference type="NCBI Taxonomy" id="3040346"/>
    <lineage>
        <taxon>Bacteria</taxon>
        <taxon>Pseudomonadati</taxon>
        <taxon>Pseudomonadota</taxon>
        <taxon>Betaproteobacteria</taxon>
        <taxon>Burkholderiales</taxon>
        <taxon>Comamonadaceae</taxon>
        <taxon>Ottowia</taxon>
    </lineage>
</organism>
<evidence type="ECO:0000313" key="1">
    <source>
        <dbReference type="EMBL" id="MDG9699077.1"/>
    </source>
</evidence>
<evidence type="ECO:0008006" key="3">
    <source>
        <dbReference type="Google" id="ProtNLM"/>
    </source>
</evidence>
<dbReference type="AlphaFoldDB" id="A0AAW6RK05"/>
<dbReference type="RefSeq" id="WP_050714970.1">
    <property type="nucleotide sequence ID" value="NZ_JARVII010000007.1"/>
</dbReference>
<protein>
    <recommendedName>
        <fullName evidence="3">Phasin domain-containing protein</fullName>
    </recommendedName>
</protein>
<dbReference type="Proteomes" id="UP001237156">
    <property type="component" value="Unassembled WGS sequence"/>
</dbReference>
<proteinExistence type="predicted"/>
<keyword evidence="2" id="KW-1185">Reference proteome</keyword>
<name>A0AAW6RK05_9BURK</name>
<dbReference type="EMBL" id="JARVII010000007">
    <property type="protein sequence ID" value="MDG9699077.1"/>
    <property type="molecule type" value="Genomic_DNA"/>
</dbReference>